<proteinExistence type="predicted"/>
<organism evidence="2 3">
    <name type="scientific">Salinispora arenicola</name>
    <dbReference type="NCBI Taxonomy" id="168697"/>
    <lineage>
        <taxon>Bacteria</taxon>
        <taxon>Bacillati</taxon>
        <taxon>Actinomycetota</taxon>
        <taxon>Actinomycetes</taxon>
        <taxon>Micromonosporales</taxon>
        <taxon>Micromonosporaceae</taxon>
        <taxon>Salinispora</taxon>
    </lineage>
</organism>
<evidence type="ECO:0000313" key="2">
    <source>
        <dbReference type="EMBL" id="TQL39102.1"/>
    </source>
</evidence>
<reference evidence="2 3" key="1">
    <citation type="submission" date="2019-06" db="EMBL/GenBank/DDBJ databases">
        <title>Sequencing the genomes of 1000 actinobacteria strains.</title>
        <authorList>
            <person name="Klenk H.-P."/>
        </authorList>
    </citation>
    <scope>NUCLEOTIDE SEQUENCE [LARGE SCALE GENOMIC DNA]</scope>
    <source>
        <strain evidence="2 3">DSM 44819</strain>
    </source>
</reference>
<evidence type="ECO:0000313" key="1">
    <source>
        <dbReference type="EMBL" id="GIM88001.1"/>
    </source>
</evidence>
<keyword evidence="4" id="KW-1185">Reference proteome</keyword>
<dbReference type="Proteomes" id="UP000315983">
    <property type="component" value="Unassembled WGS sequence"/>
</dbReference>
<evidence type="ECO:0000313" key="3">
    <source>
        <dbReference type="Proteomes" id="UP000315983"/>
    </source>
</evidence>
<name>A0A542XTE4_SALAC</name>
<dbReference type="EMBL" id="BOQM01000054">
    <property type="protein sequence ID" value="GIM88001.1"/>
    <property type="molecule type" value="Genomic_DNA"/>
</dbReference>
<accession>A0A542XTE4</accession>
<gene>
    <name evidence="2" type="ORF">FB564_4325</name>
    <name evidence="1" type="ORF">Sar04_47370</name>
</gene>
<comment type="caution">
    <text evidence="2">The sequence shown here is derived from an EMBL/GenBank/DDBJ whole genome shotgun (WGS) entry which is preliminary data.</text>
</comment>
<dbReference type="Proteomes" id="UP000677457">
    <property type="component" value="Unassembled WGS sequence"/>
</dbReference>
<dbReference type="EMBL" id="VFOL01000001">
    <property type="protein sequence ID" value="TQL39102.1"/>
    <property type="molecule type" value="Genomic_DNA"/>
</dbReference>
<protein>
    <submittedName>
        <fullName evidence="2">Uncharacterized protein</fullName>
    </submittedName>
</protein>
<evidence type="ECO:0000313" key="4">
    <source>
        <dbReference type="Proteomes" id="UP000677457"/>
    </source>
</evidence>
<dbReference type="AlphaFoldDB" id="A0A542XTE4"/>
<dbReference type="RefSeq" id="WP_016814505.1">
    <property type="nucleotide sequence ID" value="NZ_BOQM01000054.1"/>
</dbReference>
<reference evidence="1 4" key="2">
    <citation type="submission" date="2021-03" db="EMBL/GenBank/DDBJ databases">
        <title>Whole genome shotgun sequence of Salinispora arenicola NBRC 105043.</title>
        <authorList>
            <person name="Komaki H."/>
            <person name="Tamura T."/>
        </authorList>
    </citation>
    <scope>NUCLEOTIDE SEQUENCE [LARGE SCALE GENOMIC DNA]</scope>
    <source>
        <strain evidence="1 4">NBRC 105043</strain>
    </source>
</reference>
<dbReference type="GeneID" id="93773478"/>
<sequence length="84" mass="9158">MAGLAYTVCVDVSGLAFLEFKVHTYGVVGPFGQVRWRFADQQEQLANSARHFPSGPDAAEFTFIVLAIHIADISPRALYSSVQA</sequence>